<sequence>MQGKATHNVPLWSGPSLDPAHRGSFSAPGCTLPELVDSVHRIKSTRWSLSEKKVETHGPKLGKKKKGLMARRLNKSTDTSAISVRDPANYRGILAGMCNSIPRWNVSIGHSTLGLE</sequence>
<dbReference type="EMBL" id="JACEIK010002975">
    <property type="protein sequence ID" value="MCD9639696.1"/>
    <property type="molecule type" value="Genomic_DNA"/>
</dbReference>
<keyword evidence="3" id="KW-1185">Reference proteome</keyword>
<protein>
    <submittedName>
        <fullName evidence="2">Uncharacterized protein</fullName>
    </submittedName>
</protein>
<proteinExistence type="predicted"/>
<evidence type="ECO:0000313" key="3">
    <source>
        <dbReference type="Proteomes" id="UP000823775"/>
    </source>
</evidence>
<accession>A0ABS8UZM2</accession>
<reference evidence="2 3" key="1">
    <citation type="journal article" date="2021" name="BMC Genomics">
        <title>Datura genome reveals duplications of psychoactive alkaloid biosynthetic genes and high mutation rate following tissue culture.</title>
        <authorList>
            <person name="Rajewski A."/>
            <person name="Carter-House D."/>
            <person name="Stajich J."/>
            <person name="Litt A."/>
        </authorList>
    </citation>
    <scope>NUCLEOTIDE SEQUENCE [LARGE SCALE GENOMIC DNA]</scope>
    <source>
        <strain evidence="2">AR-01</strain>
    </source>
</reference>
<comment type="caution">
    <text evidence="2">The sequence shown here is derived from an EMBL/GenBank/DDBJ whole genome shotgun (WGS) entry which is preliminary data.</text>
</comment>
<gene>
    <name evidence="2" type="ORF">HAX54_024402</name>
</gene>
<dbReference type="Proteomes" id="UP000823775">
    <property type="component" value="Unassembled WGS sequence"/>
</dbReference>
<evidence type="ECO:0000313" key="2">
    <source>
        <dbReference type="EMBL" id="MCD9639696.1"/>
    </source>
</evidence>
<name>A0ABS8UZM2_DATST</name>
<feature type="region of interest" description="Disordered" evidence="1">
    <location>
        <begin position="50"/>
        <end position="69"/>
    </location>
</feature>
<feature type="compositionally biased region" description="Basic residues" evidence="1">
    <location>
        <begin position="60"/>
        <end position="69"/>
    </location>
</feature>
<feature type="region of interest" description="Disordered" evidence="1">
    <location>
        <begin position="1"/>
        <end position="20"/>
    </location>
</feature>
<evidence type="ECO:0000256" key="1">
    <source>
        <dbReference type="SAM" id="MobiDB-lite"/>
    </source>
</evidence>
<organism evidence="2 3">
    <name type="scientific">Datura stramonium</name>
    <name type="common">Jimsonweed</name>
    <name type="synonym">Common thornapple</name>
    <dbReference type="NCBI Taxonomy" id="4076"/>
    <lineage>
        <taxon>Eukaryota</taxon>
        <taxon>Viridiplantae</taxon>
        <taxon>Streptophyta</taxon>
        <taxon>Embryophyta</taxon>
        <taxon>Tracheophyta</taxon>
        <taxon>Spermatophyta</taxon>
        <taxon>Magnoliopsida</taxon>
        <taxon>eudicotyledons</taxon>
        <taxon>Gunneridae</taxon>
        <taxon>Pentapetalae</taxon>
        <taxon>asterids</taxon>
        <taxon>lamiids</taxon>
        <taxon>Solanales</taxon>
        <taxon>Solanaceae</taxon>
        <taxon>Solanoideae</taxon>
        <taxon>Datureae</taxon>
        <taxon>Datura</taxon>
    </lineage>
</organism>